<dbReference type="AlphaFoldDB" id="A0A2H0N2H5"/>
<organism evidence="1 2">
    <name type="scientific">Candidatus Magasanikbacteria bacterium CG11_big_fil_rev_8_21_14_0_20_43_7</name>
    <dbReference type="NCBI Taxonomy" id="1974654"/>
    <lineage>
        <taxon>Bacteria</taxon>
        <taxon>Candidatus Magasanikiibacteriota</taxon>
    </lineage>
</organism>
<name>A0A2H0N2H5_9BACT</name>
<feature type="non-terminal residue" evidence="1">
    <location>
        <position position="1"/>
    </location>
</feature>
<dbReference type="PANTHER" id="PTHR45947:SF13">
    <property type="entry name" value="TRANSFERASE"/>
    <property type="match status" value="1"/>
</dbReference>
<dbReference type="GO" id="GO:0016757">
    <property type="term" value="F:glycosyltransferase activity"/>
    <property type="evidence" value="ECO:0007669"/>
    <property type="project" value="TreeGrafter"/>
</dbReference>
<dbReference type="Gene3D" id="3.40.50.2000">
    <property type="entry name" value="Glycogen Phosphorylase B"/>
    <property type="match status" value="1"/>
</dbReference>
<accession>A0A2H0N2H5</accession>
<evidence type="ECO:0000313" key="2">
    <source>
        <dbReference type="Proteomes" id="UP000229782"/>
    </source>
</evidence>
<dbReference type="PANTHER" id="PTHR45947">
    <property type="entry name" value="SULFOQUINOVOSYL TRANSFERASE SQD2"/>
    <property type="match status" value="1"/>
</dbReference>
<reference evidence="1 2" key="1">
    <citation type="submission" date="2017-09" db="EMBL/GenBank/DDBJ databases">
        <title>Depth-based differentiation of microbial function through sediment-hosted aquifers and enrichment of novel symbionts in the deep terrestrial subsurface.</title>
        <authorList>
            <person name="Probst A.J."/>
            <person name="Ladd B."/>
            <person name="Jarett J.K."/>
            <person name="Geller-Mcgrath D.E."/>
            <person name="Sieber C.M."/>
            <person name="Emerson J.B."/>
            <person name="Anantharaman K."/>
            <person name="Thomas B.C."/>
            <person name="Malmstrom R."/>
            <person name="Stieglmeier M."/>
            <person name="Klingl A."/>
            <person name="Woyke T."/>
            <person name="Ryan C.M."/>
            <person name="Banfield J.F."/>
        </authorList>
    </citation>
    <scope>NUCLEOTIDE SEQUENCE [LARGE SCALE GENOMIC DNA]</scope>
    <source>
        <strain evidence="1">CG11_big_fil_rev_8_21_14_0_20_43_7</strain>
    </source>
</reference>
<dbReference type="EMBL" id="PCWM01000048">
    <property type="protein sequence ID" value="PIR03102.1"/>
    <property type="molecule type" value="Genomic_DNA"/>
</dbReference>
<proteinExistence type="predicted"/>
<evidence type="ECO:0000313" key="1">
    <source>
        <dbReference type="EMBL" id="PIR03102.1"/>
    </source>
</evidence>
<dbReference type="Pfam" id="PF13692">
    <property type="entry name" value="Glyco_trans_1_4"/>
    <property type="match status" value="1"/>
</dbReference>
<protein>
    <submittedName>
        <fullName evidence="1">Uncharacterized protein</fullName>
    </submittedName>
</protein>
<dbReference type="Proteomes" id="UP000229782">
    <property type="component" value="Unassembled WGS sequence"/>
</dbReference>
<sequence>RFFYIGQVEEHKGVRFLVETFRRWIEDMAASNNPSSSPLLEGEGMIELHIVGDGSKLEEIRQCADGCEQVVIHGRVGRDALPALFEQADMVIAPSLCYENSPTVIFESFAFGVPVLASNIEGIAELIEEGENGLTFAAGDVDSLKEKLRWCVSHREDVKRMGERTSEFLEEFSVEGYVGELEGWYHSSSSKVDAR</sequence>
<dbReference type="SUPFAM" id="SSF53756">
    <property type="entry name" value="UDP-Glycosyltransferase/glycogen phosphorylase"/>
    <property type="match status" value="1"/>
</dbReference>
<comment type="caution">
    <text evidence="1">The sequence shown here is derived from an EMBL/GenBank/DDBJ whole genome shotgun (WGS) entry which is preliminary data.</text>
</comment>
<gene>
    <name evidence="1" type="ORF">COV60_02075</name>
</gene>
<dbReference type="InterPro" id="IPR050194">
    <property type="entry name" value="Glycosyltransferase_grp1"/>
</dbReference>